<proteinExistence type="predicted"/>
<name>X0Z4Y9_9ZZZZ</name>
<accession>X0Z4Y9</accession>
<gene>
    <name evidence="1" type="ORF">S01H1_76277</name>
</gene>
<dbReference type="EMBL" id="BARS01051176">
    <property type="protein sequence ID" value="GAG53452.1"/>
    <property type="molecule type" value="Genomic_DNA"/>
</dbReference>
<sequence>MINKRYRILLVIALLLGAGLACESFSAISRDYSVARGTAEAIATQADKIITQAKAIATEFGGDELIATAKAIATQQGPGLLSTGQALATQASDEGYIKTVEALVTHGPRDLLPTFRAVATQYLFPAPPPEDIPIISDGEVSNLFTNQSTVSYYVLRELPSVITFYRNTMPQFGWTDVTDQNS</sequence>
<protein>
    <submittedName>
        <fullName evidence="1">Uncharacterized protein</fullName>
    </submittedName>
</protein>
<reference evidence="1" key="1">
    <citation type="journal article" date="2014" name="Front. Microbiol.">
        <title>High frequency of phylogenetically diverse reductive dehalogenase-homologous genes in deep subseafloor sedimentary metagenomes.</title>
        <authorList>
            <person name="Kawai M."/>
            <person name="Futagami T."/>
            <person name="Toyoda A."/>
            <person name="Takaki Y."/>
            <person name="Nishi S."/>
            <person name="Hori S."/>
            <person name="Arai W."/>
            <person name="Tsubouchi T."/>
            <person name="Morono Y."/>
            <person name="Uchiyama I."/>
            <person name="Ito T."/>
            <person name="Fujiyama A."/>
            <person name="Inagaki F."/>
            <person name="Takami H."/>
        </authorList>
    </citation>
    <scope>NUCLEOTIDE SEQUENCE</scope>
    <source>
        <strain evidence="1">Expedition CK06-06</strain>
    </source>
</reference>
<dbReference type="PROSITE" id="PS51257">
    <property type="entry name" value="PROKAR_LIPOPROTEIN"/>
    <property type="match status" value="1"/>
</dbReference>
<feature type="non-terminal residue" evidence="1">
    <location>
        <position position="182"/>
    </location>
</feature>
<comment type="caution">
    <text evidence="1">The sequence shown here is derived from an EMBL/GenBank/DDBJ whole genome shotgun (WGS) entry which is preliminary data.</text>
</comment>
<organism evidence="1">
    <name type="scientific">marine sediment metagenome</name>
    <dbReference type="NCBI Taxonomy" id="412755"/>
    <lineage>
        <taxon>unclassified sequences</taxon>
        <taxon>metagenomes</taxon>
        <taxon>ecological metagenomes</taxon>
    </lineage>
</organism>
<dbReference type="AlphaFoldDB" id="X0Z4Y9"/>
<evidence type="ECO:0000313" key="1">
    <source>
        <dbReference type="EMBL" id="GAG53452.1"/>
    </source>
</evidence>